<organism evidence="2 3">
    <name type="scientific">Trichobilharzia regenti</name>
    <name type="common">Nasal bird schistosome</name>
    <dbReference type="NCBI Taxonomy" id="157069"/>
    <lineage>
        <taxon>Eukaryota</taxon>
        <taxon>Metazoa</taxon>
        <taxon>Spiralia</taxon>
        <taxon>Lophotrochozoa</taxon>
        <taxon>Platyhelminthes</taxon>
        <taxon>Trematoda</taxon>
        <taxon>Digenea</taxon>
        <taxon>Strigeidida</taxon>
        <taxon>Schistosomatoidea</taxon>
        <taxon>Schistosomatidae</taxon>
        <taxon>Trichobilharzia</taxon>
    </lineage>
</organism>
<dbReference type="Proteomes" id="UP000050795">
    <property type="component" value="Unassembled WGS sequence"/>
</dbReference>
<feature type="region of interest" description="Disordered" evidence="1">
    <location>
        <begin position="208"/>
        <end position="236"/>
    </location>
</feature>
<protein>
    <submittedName>
        <fullName evidence="3">Uncharacterized protein</fullName>
    </submittedName>
</protein>
<sequence length="236" mass="27244">MFTRELFNTNPHNIAQISKTRQNLDLFRPQTSLGNNSAASNSLHRNMIISNVAGRHYSQNESFCFSEIPPTHYKMSDCSLRVISTQIRRIRGICTYLSKNINCPFLYETYGRCISKGETFTNIPGMCFILQEIGHKQTVNCALYDFDEILPDIEVGSIYRCVGRYHCLKLIYQCFTVEKLNENEISLMESFQYQSNLELVELMKPNKDAQSSRKVRRTAWRPNSIAKPPAPKHFVP</sequence>
<evidence type="ECO:0000313" key="3">
    <source>
        <dbReference type="WBParaSite" id="TREG1_88530.1"/>
    </source>
</evidence>
<keyword evidence="2" id="KW-1185">Reference proteome</keyword>
<reference evidence="3" key="2">
    <citation type="submission" date="2023-11" db="UniProtKB">
        <authorList>
            <consortium name="WormBaseParasite"/>
        </authorList>
    </citation>
    <scope>IDENTIFICATION</scope>
</reference>
<reference evidence="2" key="1">
    <citation type="submission" date="2022-06" db="EMBL/GenBank/DDBJ databases">
        <authorList>
            <person name="Berger JAMES D."/>
            <person name="Berger JAMES D."/>
        </authorList>
    </citation>
    <scope>NUCLEOTIDE SEQUENCE [LARGE SCALE GENOMIC DNA]</scope>
</reference>
<evidence type="ECO:0000256" key="1">
    <source>
        <dbReference type="SAM" id="MobiDB-lite"/>
    </source>
</evidence>
<evidence type="ECO:0000313" key="2">
    <source>
        <dbReference type="Proteomes" id="UP000050795"/>
    </source>
</evidence>
<accession>A0AA85KEQ6</accession>
<dbReference type="AlphaFoldDB" id="A0AA85KEQ6"/>
<dbReference type="WBParaSite" id="TREG1_88530.1">
    <property type="protein sequence ID" value="TREG1_88530.1"/>
    <property type="gene ID" value="TREG1_88530"/>
</dbReference>
<proteinExistence type="predicted"/>
<name>A0AA85KEQ6_TRIRE</name>